<evidence type="ECO:0000256" key="4">
    <source>
        <dbReference type="ARBA" id="ARBA00022759"/>
    </source>
</evidence>
<dbReference type="Pfam" id="PF01900">
    <property type="entry name" value="RNase_P_Rpp14"/>
    <property type="match status" value="1"/>
</dbReference>
<comment type="function">
    <text evidence="6">Part of ribonuclease P, a protein complex that generates mature tRNA molecules by cleaving their 5'-ends.</text>
</comment>
<keyword evidence="3 6" id="KW-0540">Nuclease</keyword>
<dbReference type="InterPro" id="IPR002759">
    <property type="entry name" value="Pop5/Rpp14/Rnp2-like"/>
</dbReference>
<dbReference type="PATRIC" id="fig|483214.13.peg.127"/>
<dbReference type="Proteomes" id="UP000003489">
    <property type="component" value="Unassembled WGS sequence"/>
</dbReference>
<comment type="subunit">
    <text evidence="6">Consists of a catalytic RNA component and at least 4-5 protein subunits.</text>
</comment>
<keyword evidence="2 6" id="KW-0819">tRNA processing</keyword>
<dbReference type="InterPro" id="IPR038085">
    <property type="entry name" value="Rnp2-like_sf"/>
</dbReference>
<name>B9ACR1_METSM</name>
<protein>
    <recommendedName>
        <fullName evidence="6">Ribonuclease P protein component 2</fullName>
        <shortName evidence="6">RNase P component 2</shortName>
        <ecNumber evidence="6">3.1.26.5</ecNumber>
    </recommendedName>
    <alternativeName>
        <fullName evidence="6">Pop5</fullName>
    </alternativeName>
</protein>
<comment type="similarity">
    <text evidence="6">Belongs to the eukaryotic/archaeal RNase P protein component 2 family.</text>
</comment>
<evidence type="ECO:0000256" key="6">
    <source>
        <dbReference type="HAMAP-Rule" id="MF_00755"/>
    </source>
</evidence>
<comment type="catalytic activity">
    <reaction evidence="6">
        <text>Endonucleolytic cleavage of RNA, removing 5'-extranucleotides from tRNA precursor.</text>
        <dbReference type="EC" id="3.1.26.5"/>
    </reaction>
</comment>
<gene>
    <name evidence="6" type="primary">rnp2</name>
    <name evidence="7" type="synonym">rnp</name>
    <name evidence="7" type="ORF">METSMIALI_00133</name>
</gene>
<organism evidence="7 8">
    <name type="scientific">Methanobrevibacter smithii DSM 2375</name>
    <dbReference type="NCBI Taxonomy" id="483214"/>
    <lineage>
        <taxon>Archaea</taxon>
        <taxon>Methanobacteriati</taxon>
        <taxon>Methanobacteriota</taxon>
        <taxon>Methanomada group</taxon>
        <taxon>Methanobacteria</taxon>
        <taxon>Methanobacteriales</taxon>
        <taxon>Methanobacteriaceae</taxon>
        <taxon>Methanobrevibacter</taxon>
    </lineage>
</organism>
<reference evidence="7 8" key="1">
    <citation type="submission" date="2008-10" db="EMBL/GenBank/DDBJ databases">
        <authorList>
            <person name="Fulton L."/>
            <person name="Clifton S."/>
            <person name="Fulton B."/>
            <person name="Xu J."/>
            <person name="Minx P."/>
            <person name="Pepin K.H."/>
            <person name="Johnson M."/>
            <person name="Bhonagiri V."/>
            <person name="Nash W.E."/>
            <person name="Mardis E.R."/>
            <person name="Wilson R.K."/>
        </authorList>
    </citation>
    <scope>NUCLEOTIDE SEQUENCE [LARGE SCALE GENOMIC DNA]</scope>
    <source>
        <strain evidence="7 8">DSM 2375</strain>
    </source>
</reference>
<dbReference type="HOGENOM" id="CLU_137733_1_0_2"/>
<sequence length="121" mass="14123">MMKLKVLPPTLRKNNRYLALDIKVKSVISKDDLVNIVWNGCIRFFGENGTGNFSLWVMKFYELEKTDEYNHYQAILRCQREYVDEVRASLALIYKHNRKDISVSTIGLSGTIKACQKFIEK</sequence>
<keyword evidence="5 6" id="KW-0378">Hydrolase</keyword>
<comment type="caution">
    <text evidence="7">The sequence shown here is derived from an EMBL/GenBank/DDBJ whole genome shotgun (WGS) entry which is preliminary data.</text>
</comment>
<evidence type="ECO:0000256" key="5">
    <source>
        <dbReference type="ARBA" id="ARBA00022801"/>
    </source>
</evidence>
<dbReference type="Gene3D" id="3.30.70.3250">
    <property type="entry name" value="Ribonuclease P, Pop5 subunit"/>
    <property type="match status" value="1"/>
</dbReference>
<evidence type="ECO:0000256" key="1">
    <source>
        <dbReference type="ARBA" id="ARBA00022490"/>
    </source>
</evidence>
<evidence type="ECO:0000313" key="7">
    <source>
        <dbReference type="EMBL" id="EEE41251.1"/>
    </source>
</evidence>
<dbReference type="EMBL" id="ABYW01000001">
    <property type="protein sequence ID" value="EEE41251.1"/>
    <property type="molecule type" value="Genomic_DNA"/>
</dbReference>
<dbReference type="PANTHER" id="PTHR15441:SF2">
    <property type="entry name" value="RIBONUCLEASE P_MRP PROTEIN SUBUNIT POP5"/>
    <property type="match status" value="1"/>
</dbReference>
<dbReference type="InterPro" id="IPR016434">
    <property type="entry name" value="Rnp2_archaea"/>
</dbReference>
<dbReference type="HAMAP" id="MF_00755">
    <property type="entry name" value="RNase_P_2"/>
    <property type="match status" value="1"/>
</dbReference>
<dbReference type="PIRSF" id="PIRSF004952">
    <property type="entry name" value="RNase_P_2"/>
    <property type="match status" value="1"/>
</dbReference>
<proteinExistence type="inferred from homology"/>
<dbReference type="AlphaFoldDB" id="B9ACR1"/>
<dbReference type="GO" id="GO:0005737">
    <property type="term" value="C:cytoplasm"/>
    <property type="evidence" value="ECO:0007669"/>
    <property type="project" value="UniProtKB-SubCell"/>
</dbReference>
<dbReference type="EC" id="3.1.26.5" evidence="6"/>
<comment type="subcellular location">
    <subcellularLocation>
        <location evidence="6">Cytoplasm</location>
    </subcellularLocation>
</comment>
<dbReference type="GO" id="GO:0030677">
    <property type="term" value="C:ribonuclease P complex"/>
    <property type="evidence" value="ECO:0007669"/>
    <property type="project" value="UniProtKB-UniRule"/>
</dbReference>
<dbReference type="GO" id="GO:0004526">
    <property type="term" value="F:ribonuclease P activity"/>
    <property type="evidence" value="ECO:0007669"/>
    <property type="project" value="UniProtKB-UniRule"/>
</dbReference>
<dbReference type="GO" id="GO:0001682">
    <property type="term" value="P:tRNA 5'-leader removal"/>
    <property type="evidence" value="ECO:0007669"/>
    <property type="project" value="UniProtKB-UniRule"/>
</dbReference>
<reference evidence="7 8" key="2">
    <citation type="submission" date="2008-11" db="EMBL/GenBank/DDBJ databases">
        <title>Draft genome sequence of Methanobrevibacter smithii (DSM 2375).</title>
        <authorList>
            <person name="Sudarsanam P."/>
            <person name="Ley R."/>
            <person name="Guruge J."/>
            <person name="Turnbaugh P.J."/>
            <person name="Mahowald M."/>
            <person name="Liep D."/>
            <person name="Gordon J."/>
        </authorList>
    </citation>
    <scope>NUCLEOTIDE SEQUENCE [LARGE SCALE GENOMIC DNA]</scope>
    <source>
        <strain evidence="7 8">DSM 2375</strain>
    </source>
</reference>
<evidence type="ECO:0000256" key="3">
    <source>
        <dbReference type="ARBA" id="ARBA00022722"/>
    </source>
</evidence>
<evidence type="ECO:0000256" key="2">
    <source>
        <dbReference type="ARBA" id="ARBA00022694"/>
    </source>
</evidence>
<accession>B9ACR1</accession>
<evidence type="ECO:0000313" key="8">
    <source>
        <dbReference type="Proteomes" id="UP000003489"/>
    </source>
</evidence>
<dbReference type="PANTHER" id="PTHR15441">
    <property type="entry name" value="RIBONUCLEASE P PROTEIN SUBUNIT P14"/>
    <property type="match status" value="1"/>
</dbReference>
<dbReference type="SUPFAM" id="SSF160350">
    <property type="entry name" value="Rnp2-like"/>
    <property type="match status" value="1"/>
</dbReference>
<keyword evidence="1 6" id="KW-0963">Cytoplasm</keyword>
<keyword evidence="4 6" id="KW-0255">Endonuclease</keyword>